<keyword evidence="2" id="KW-1185">Reference proteome</keyword>
<name>A0A427YL29_9TREE</name>
<dbReference type="EMBL" id="RSCD01000007">
    <property type="protein sequence ID" value="RSH91741.1"/>
    <property type="molecule type" value="Genomic_DNA"/>
</dbReference>
<gene>
    <name evidence="1" type="ORF">EHS25_009110</name>
</gene>
<proteinExistence type="predicted"/>
<evidence type="ECO:0000313" key="2">
    <source>
        <dbReference type="Proteomes" id="UP000279259"/>
    </source>
</evidence>
<dbReference type="OrthoDB" id="10370532at2759"/>
<organism evidence="1 2">
    <name type="scientific">Saitozyma podzolica</name>
    <dbReference type="NCBI Taxonomy" id="1890683"/>
    <lineage>
        <taxon>Eukaryota</taxon>
        <taxon>Fungi</taxon>
        <taxon>Dikarya</taxon>
        <taxon>Basidiomycota</taxon>
        <taxon>Agaricomycotina</taxon>
        <taxon>Tremellomycetes</taxon>
        <taxon>Tremellales</taxon>
        <taxon>Trimorphomycetaceae</taxon>
        <taxon>Saitozyma</taxon>
    </lineage>
</organism>
<protein>
    <submittedName>
        <fullName evidence="1">Uncharacterized protein</fullName>
    </submittedName>
</protein>
<evidence type="ECO:0000313" key="1">
    <source>
        <dbReference type="EMBL" id="RSH91741.1"/>
    </source>
</evidence>
<accession>A0A427YL29</accession>
<dbReference type="AlphaFoldDB" id="A0A427YL29"/>
<sequence length="372" mass="40867">MEAKPLASERLASRLLWSESIFHTFELYELLIEQGRHLPSHPPDEPDVCHRTEASSAARVFVHDSLNLTVLSTLPSSRGSRETINGERNEGTVYSGTGRCWIPDCSSQSQLWLARDSFDNALYIRERCALHVGVEAASFDFRSDQGSENWVKADELMPVGNGEEGFTRGLPSTSTVTPQHCLGPEPLAESMGPRRPALSYLWQPHAPGAPGAPDTPMEIALPLPQISVPSKLDEISSRPDQITLTHWWRPSTDGLSLVGGIHYRGTGTCPSSGCTNSTRLWGAMRAAQEEETLFGLQESCDEHIWDLDAMLPRYGSSVTRPMKWVALDPPLDEMGSVLGGISEGDDESGEDIARATTLLTVLVPVQHEYNYS</sequence>
<comment type="caution">
    <text evidence="1">The sequence shown here is derived from an EMBL/GenBank/DDBJ whole genome shotgun (WGS) entry which is preliminary data.</text>
</comment>
<dbReference type="Proteomes" id="UP000279259">
    <property type="component" value="Unassembled WGS sequence"/>
</dbReference>
<reference evidence="1 2" key="1">
    <citation type="submission" date="2018-11" db="EMBL/GenBank/DDBJ databases">
        <title>Genome sequence of Saitozyma podzolica DSM 27192.</title>
        <authorList>
            <person name="Aliyu H."/>
            <person name="Gorte O."/>
            <person name="Ochsenreither K."/>
        </authorList>
    </citation>
    <scope>NUCLEOTIDE SEQUENCE [LARGE SCALE GENOMIC DNA]</scope>
    <source>
        <strain evidence="1 2">DSM 27192</strain>
    </source>
</reference>